<dbReference type="SUPFAM" id="SSF53383">
    <property type="entry name" value="PLP-dependent transferases"/>
    <property type="match status" value="1"/>
</dbReference>
<evidence type="ECO:0000256" key="8">
    <source>
        <dbReference type="ARBA" id="ARBA00050776"/>
    </source>
</evidence>
<comment type="catalytic activity">
    <reaction evidence="8">
        <text>(sulfur carrier)-H + L-cysteine = (sulfur carrier)-SH + L-alanine</text>
        <dbReference type="Rhea" id="RHEA:43892"/>
        <dbReference type="Rhea" id="RHEA-COMP:14737"/>
        <dbReference type="Rhea" id="RHEA-COMP:14739"/>
        <dbReference type="ChEBI" id="CHEBI:29917"/>
        <dbReference type="ChEBI" id="CHEBI:35235"/>
        <dbReference type="ChEBI" id="CHEBI:57972"/>
        <dbReference type="ChEBI" id="CHEBI:64428"/>
        <dbReference type="EC" id="2.8.1.7"/>
    </reaction>
</comment>
<dbReference type="AlphaFoldDB" id="A0A1Q5PRF5"/>
<keyword evidence="7" id="KW-0411">Iron-sulfur</keyword>
<dbReference type="PANTHER" id="PTHR11601:SF34">
    <property type="entry name" value="CYSTEINE DESULFURASE"/>
    <property type="match status" value="1"/>
</dbReference>
<dbReference type="GO" id="GO:0051536">
    <property type="term" value="F:iron-sulfur cluster binding"/>
    <property type="evidence" value="ECO:0007669"/>
    <property type="project" value="UniProtKB-KW"/>
</dbReference>
<dbReference type="Proteomes" id="UP000186465">
    <property type="component" value="Unassembled WGS sequence"/>
</dbReference>
<evidence type="ECO:0000256" key="6">
    <source>
        <dbReference type="ARBA" id="ARBA00023004"/>
    </source>
</evidence>
<comment type="caution">
    <text evidence="10">The sequence shown here is derived from an EMBL/GenBank/DDBJ whole genome shotgun (WGS) entry which is preliminary data.</text>
</comment>
<name>A0A1Q5PRF5_9ACTO</name>
<keyword evidence="5" id="KW-0663">Pyridoxal phosphate</keyword>
<dbReference type="InterPro" id="IPR016454">
    <property type="entry name" value="Cysteine_dSase"/>
</dbReference>
<organism evidence="10 11">
    <name type="scientific">Boudabousia marimammalium</name>
    <dbReference type="NCBI Taxonomy" id="156892"/>
    <lineage>
        <taxon>Bacteria</taxon>
        <taxon>Bacillati</taxon>
        <taxon>Actinomycetota</taxon>
        <taxon>Actinomycetes</taxon>
        <taxon>Actinomycetales</taxon>
        <taxon>Actinomycetaceae</taxon>
        <taxon>Boudabousia</taxon>
    </lineage>
</organism>
<feature type="domain" description="Aminotransferase class V" evidence="9">
    <location>
        <begin position="4"/>
        <end position="368"/>
    </location>
</feature>
<evidence type="ECO:0000256" key="1">
    <source>
        <dbReference type="ARBA" id="ARBA00001933"/>
    </source>
</evidence>
<evidence type="ECO:0000313" key="10">
    <source>
        <dbReference type="EMBL" id="OKL50147.1"/>
    </source>
</evidence>
<dbReference type="OrthoDB" id="9808002at2"/>
<dbReference type="PIRSF" id="PIRSF005572">
    <property type="entry name" value="NifS"/>
    <property type="match status" value="1"/>
</dbReference>
<dbReference type="InterPro" id="IPR015422">
    <property type="entry name" value="PyrdxlP-dep_Trfase_small"/>
</dbReference>
<dbReference type="Pfam" id="PF00266">
    <property type="entry name" value="Aminotran_5"/>
    <property type="match status" value="1"/>
</dbReference>
<keyword evidence="3" id="KW-0808">Transferase</keyword>
<dbReference type="GO" id="GO:0031071">
    <property type="term" value="F:cysteine desulfurase activity"/>
    <property type="evidence" value="ECO:0007669"/>
    <property type="project" value="UniProtKB-EC"/>
</dbReference>
<comment type="cofactor">
    <cofactor evidence="1">
        <name>pyridoxal 5'-phosphate</name>
        <dbReference type="ChEBI" id="CHEBI:597326"/>
    </cofactor>
</comment>
<dbReference type="Gene3D" id="1.10.260.50">
    <property type="match status" value="1"/>
</dbReference>
<evidence type="ECO:0000256" key="7">
    <source>
        <dbReference type="ARBA" id="ARBA00023014"/>
    </source>
</evidence>
<dbReference type="PANTHER" id="PTHR11601">
    <property type="entry name" value="CYSTEINE DESULFURYLASE FAMILY MEMBER"/>
    <property type="match status" value="1"/>
</dbReference>
<evidence type="ECO:0000256" key="5">
    <source>
        <dbReference type="ARBA" id="ARBA00022898"/>
    </source>
</evidence>
<proteinExistence type="inferred from homology"/>
<dbReference type="InterPro" id="IPR000192">
    <property type="entry name" value="Aminotrans_V_dom"/>
</dbReference>
<gene>
    <name evidence="10" type="ORF">BM477_01755</name>
</gene>
<dbReference type="EMBL" id="MPDM01000002">
    <property type="protein sequence ID" value="OKL50147.1"/>
    <property type="molecule type" value="Genomic_DNA"/>
</dbReference>
<dbReference type="GO" id="GO:0046872">
    <property type="term" value="F:metal ion binding"/>
    <property type="evidence" value="ECO:0007669"/>
    <property type="project" value="UniProtKB-KW"/>
</dbReference>
<dbReference type="RefSeq" id="WP_075360971.1">
    <property type="nucleotide sequence ID" value="NZ_MPDM01000002.1"/>
</dbReference>
<comment type="similarity">
    <text evidence="2">Belongs to the class-V pyridoxal-phosphate-dependent aminotransferase family. NifS/IscS subfamily.</text>
</comment>
<dbReference type="InterPro" id="IPR015424">
    <property type="entry name" value="PyrdxlP-dep_Trfase"/>
</dbReference>
<evidence type="ECO:0000313" key="11">
    <source>
        <dbReference type="Proteomes" id="UP000186465"/>
    </source>
</evidence>
<evidence type="ECO:0000256" key="2">
    <source>
        <dbReference type="ARBA" id="ARBA00006490"/>
    </source>
</evidence>
<evidence type="ECO:0000256" key="4">
    <source>
        <dbReference type="ARBA" id="ARBA00022723"/>
    </source>
</evidence>
<dbReference type="InterPro" id="IPR015421">
    <property type="entry name" value="PyrdxlP-dep_Trfase_major"/>
</dbReference>
<keyword evidence="6" id="KW-0408">Iron</keyword>
<accession>A0A1Q5PRF5</accession>
<dbReference type="STRING" id="156892.BM477_01755"/>
<dbReference type="Gene3D" id="3.40.640.10">
    <property type="entry name" value="Type I PLP-dependent aspartate aminotransferase-like (Major domain)"/>
    <property type="match status" value="1"/>
</dbReference>
<sequence length="387" mass="40306">MTSYLDYAATAPIRTEVIDSYAQDLRLLSQNPGNPNALHAAGRAAREMLEDARKRVADSLGADAAEVVFTSGATESNSLTVLGALKAAEEAGQTPVFLTDGLEHPAIAKLGDRCRENGGQVLIAKVDELGLIDTADVERLCSENQVSVAAFMAVSNEVGTIQPVKELAEIAHRHGVKHVHCDAAQAVGHIEVDFHEWGVESLAFSGHKIGAPGGIGVLLIKRAIAVVSDRIGGGQERSLRSGTQNVAGARALASALEIADATRAEETSLMLQLRAQLIAGLDPRATVTKVGQTSPHIVHLTLPTEHPEVILMMMDQAGVAVSAASACAAGVPRPSAALLAMGRSEAEAMGALRVSLGWDSTSEDIAAFLAALGSALDAAARFEKGRN</sequence>
<reference evidence="11" key="1">
    <citation type="submission" date="2016-11" db="EMBL/GenBank/DDBJ databases">
        <title>Actinomyces gypaetusis sp. nov. isolated from Gypaetus barbatus in Qinghai Tibet Plateau China.</title>
        <authorList>
            <person name="Meng X."/>
        </authorList>
    </citation>
    <scope>NUCLEOTIDE SEQUENCE [LARGE SCALE GENOMIC DNA]</scope>
    <source>
        <strain evidence="11">DSM 15383</strain>
    </source>
</reference>
<keyword evidence="4" id="KW-0479">Metal-binding</keyword>
<keyword evidence="11" id="KW-1185">Reference proteome</keyword>
<evidence type="ECO:0000256" key="3">
    <source>
        <dbReference type="ARBA" id="ARBA00022679"/>
    </source>
</evidence>
<evidence type="ECO:0000259" key="9">
    <source>
        <dbReference type="Pfam" id="PF00266"/>
    </source>
</evidence>
<protein>
    <recommendedName>
        <fullName evidence="9">Aminotransferase class V domain-containing protein</fullName>
    </recommendedName>
</protein>
<dbReference type="Gene3D" id="3.90.1150.10">
    <property type="entry name" value="Aspartate Aminotransferase, domain 1"/>
    <property type="match status" value="1"/>
</dbReference>